<gene>
    <name evidence="2" type="primary">BQ5605_C001g00774</name>
    <name evidence="2" type="ORF">BQ5605_C001G00774</name>
</gene>
<feature type="chain" id="PRO_5016166018" evidence="1">
    <location>
        <begin position="21"/>
        <end position="333"/>
    </location>
</feature>
<dbReference type="PANTHER" id="PTHR38705:SF1">
    <property type="entry name" value="PROTEIN RDS1"/>
    <property type="match status" value="1"/>
</dbReference>
<dbReference type="InterPro" id="IPR009078">
    <property type="entry name" value="Ferritin-like_SF"/>
</dbReference>
<organism evidence="2 3">
    <name type="scientific">Microbotryum silenes-dioicae</name>
    <dbReference type="NCBI Taxonomy" id="796604"/>
    <lineage>
        <taxon>Eukaryota</taxon>
        <taxon>Fungi</taxon>
        <taxon>Dikarya</taxon>
        <taxon>Basidiomycota</taxon>
        <taxon>Pucciniomycotina</taxon>
        <taxon>Microbotryomycetes</taxon>
        <taxon>Microbotryales</taxon>
        <taxon>Microbotryaceae</taxon>
        <taxon>Microbotryum</taxon>
    </lineage>
</organism>
<keyword evidence="3" id="KW-1185">Reference proteome</keyword>
<name>A0A2X0MYS8_9BASI</name>
<proteinExistence type="predicted"/>
<evidence type="ECO:0000313" key="2">
    <source>
        <dbReference type="EMBL" id="SGY49374.1"/>
    </source>
</evidence>
<dbReference type="Pfam" id="PF13668">
    <property type="entry name" value="Ferritin_2"/>
    <property type="match status" value="1"/>
</dbReference>
<dbReference type="AlphaFoldDB" id="A0A2X0MYS8"/>
<evidence type="ECO:0000313" key="3">
    <source>
        <dbReference type="Proteomes" id="UP000249464"/>
    </source>
</evidence>
<dbReference type="STRING" id="796604.A0A2X0MYS8"/>
<dbReference type="PANTHER" id="PTHR38705">
    <property type="entry name" value="PROTEIN RDS1"/>
    <property type="match status" value="1"/>
</dbReference>
<feature type="signal peptide" evidence="1">
    <location>
        <begin position="1"/>
        <end position="20"/>
    </location>
</feature>
<reference evidence="2 3" key="1">
    <citation type="submission" date="2016-11" db="EMBL/GenBank/DDBJ databases">
        <authorList>
            <person name="Jaros S."/>
            <person name="Januszkiewicz K."/>
            <person name="Wedrychowicz H."/>
        </authorList>
    </citation>
    <scope>NUCLEOTIDE SEQUENCE [LARGE SCALE GENOMIC DNA]</scope>
</reference>
<keyword evidence="1" id="KW-0732">Signal</keyword>
<evidence type="ECO:0000256" key="1">
    <source>
        <dbReference type="SAM" id="SignalP"/>
    </source>
</evidence>
<accession>A0A2X0MYS8</accession>
<protein>
    <submittedName>
        <fullName evidence="2">BQ5605_C001g00774 protein</fullName>
    </submittedName>
</protein>
<dbReference type="EMBL" id="FQNC01000043">
    <property type="protein sequence ID" value="SGY49374.1"/>
    <property type="molecule type" value="Genomic_DNA"/>
</dbReference>
<dbReference type="Proteomes" id="UP000249464">
    <property type="component" value="Unassembled WGS sequence"/>
</dbReference>
<dbReference type="SUPFAM" id="SSF47240">
    <property type="entry name" value="Ferritin-like"/>
    <property type="match status" value="1"/>
</dbReference>
<sequence length="333" mass="35864">MRSVLALAVMALAAIAPVTASTERMAQITKRASGPTDVEILNYVFNEGRHADARRASRDKDIIITLAFVEFSHEALTLEHLEKNFYFQGLDKFRPEDFKKAGFSPEVFKNIQKIAIQEKDHVKFLAGALGSAGVSQCKYDFKVAFTNVYTFVATARILESVGTAAYLGAAPDISSKAYLAAAGSILTIEARHTAILNTFSGDSGFPVAFETSLDYAQVYSLAAGFIKPKTCGKNGALPSSIQRFPSLSIENTPRAGHTTEVQFNYRGDKKTGFYAAFLNGGATIIEPVKHGKDGKDRVDIPKGLEGITYIVITTSSKTLSDSNTVAGPATAIL</sequence>
<dbReference type="InterPro" id="IPR039254">
    <property type="entry name" value="Rds1"/>
</dbReference>